<dbReference type="GO" id="GO:0005388">
    <property type="term" value="F:P-type calcium transporter activity"/>
    <property type="evidence" value="ECO:0007669"/>
    <property type="project" value="UniProtKB-EC"/>
</dbReference>
<dbReference type="PRINTS" id="PR00119">
    <property type="entry name" value="CATATPASE"/>
</dbReference>
<dbReference type="InterPro" id="IPR023298">
    <property type="entry name" value="ATPase_P-typ_TM_dom_sf"/>
</dbReference>
<keyword evidence="8 16" id="KW-0106">Calcium</keyword>
<keyword evidence="12 16" id="KW-1133">Transmembrane helix</keyword>
<comment type="function">
    <text evidence="16">Catalyzes the hydrolysis of ATP coupled with the transport of calcium.</text>
</comment>
<dbReference type="GO" id="GO:0005516">
    <property type="term" value="F:calmodulin binding"/>
    <property type="evidence" value="ECO:0007669"/>
    <property type="project" value="UniProtKB-KW"/>
</dbReference>
<dbReference type="Gene3D" id="1.20.1110.10">
    <property type="entry name" value="Calcium-transporting ATPase, transmembrane domain"/>
    <property type="match status" value="2"/>
</dbReference>
<dbReference type="GO" id="GO:0046872">
    <property type="term" value="F:metal ion binding"/>
    <property type="evidence" value="ECO:0007669"/>
    <property type="project" value="UniProtKB-KW"/>
</dbReference>
<dbReference type="InterPro" id="IPR059000">
    <property type="entry name" value="ATPase_P-type_domA"/>
</dbReference>
<evidence type="ECO:0000256" key="6">
    <source>
        <dbReference type="ARBA" id="ARBA00022723"/>
    </source>
</evidence>
<dbReference type="InterPro" id="IPR023299">
    <property type="entry name" value="ATPase_P-typ_cyto_dom_N"/>
</dbReference>
<dbReference type="EMBL" id="JBBNAG010000008">
    <property type="protein sequence ID" value="KAK9112095.1"/>
    <property type="molecule type" value="Genomic_DNA"/>
</dbReference>
<comment type="caution">
    <text evidence="16">Lacks conserved residue(s) required for the propagation of feature annotation.</text>
</comment>
<organism evidence="18 19">
    <name type="scientific">Stephania cephalantha</name>
    <dbReference type="NCBI Taxonomy" id="152367"/>
    <lineage>
        <taxon>Eukaryota</taxon>
        <taxon>Viridiplantae</taxon>
        <taxon>Streptophyta</taxon>
        <taxon>Embryophyta</taxon>
        <taxon>Tracheophyta</taxon>
        <taxon>Spermatophyta</taxon>
        <taxon>Magnoliopsida</taxon>
        <taxon>Ranunculales</taxon>
        <taxon>Menispermaceae</taxon>
        <taxon>Menispermoideae</taxon>
        <taxon>Cissampelideae</taxon>
        <taxon>Stephania</taxon>
    </lineage>
</organism>
<dbReference type="PANTHER" id="PTHR24093">
    <property type="entry name" value="CATION TRANSPORTING ATPASE"/>
    <property type="match status" value="1"/>
</dbReference>
<evidence type="ECO:0000256" key="5">
    <source>
        <dbReference type="ARBA" id="ARBA00022692"/>
    </source>
</evidence>
<dbReference type="Gene3D" id="3.40.1110.10">
    <property type="entry name" value="Calcium-transporting ATPase, cytoplasmic domain N"/>
    <property type="match status" value="1"/>
</dbReference>
<keyword evidence="10" id="KW-0460">Magnesium</keyword>
<dbReference type="FunFam" id="3.40.50.1000:FF:000011">
    <property type="entry name" value="Calcium-transporting ATPase"/>
    <property type="match status" value="1"/>
</dbReference>
<comment type="caution">
    <text evidence="18">The sequence shown here is derived from an EMBL/GenBank/DDBJ whole genome shotgun (WGS) entry which is preliminary data.</text>
</comment>
<feature type="transmembrane region" description="Helical" evidence="16">
    <location>
        <begin position="194"/>
        <end position="212"/>
    </location>
</feature>
<name>A0AAP0IBI2_9MAGN</name>
<dbReference type="FunFam" id="2.70.150.10:FF:000006">
    <property type="entry name" value="Calcium-transporting ATPase"/>
    <property type="match status" value="1"/>
</dbReference>
<reference evidence="18 19" key="1">
    <citation type="submission" date="2024-01" db="EMBL/GenBank/DDBJ databases">
        <title>Genome assemblies of Stephania.</title>
        <authorList>
            <person name="Yang L."/>
        </authorList>
    </citation>
    <scope>NUCLEOTIDE SEQUENCE [LARGE SCALE GENOMIC DNA]</scope>
    <source>
        <strain evidence="18">JXDWG</strain>
        <tissue evidence="18">Leaf</tissue>
    </source>
</reference>
<dbReference type="SUPFAM" id="SSF81660">
    <property type="entry name" value="Metal cation-transporting ATPase, ATP-binding domain N"/>
    <property type="match status" value="1"/>
</dbReference>
<gene>
    <name evidence="18" type="ORF">Scep_019614</name>
</gene>
<dbReference type="InterPro" id="IPR036412">
    <property type="entry name" value="HAD-like_sf"/>
</dbReference>
<evidence type="ECO:0000256" key="14">
    <source>
        <dbReference type="ARBA" id="ARBA00023136"/>
    </source>
</evidence>
<dbReference type="InterPro" id="IPR006068">
    <property type="entry name" value="ATPase_P-typ_cation-transptr_C"/>
</dbReference>
<dbReference type="Pfam" id="PF00690">
    <property type="entry name" value="Cation_ATPase_N"/>
    <property type="match status" value="1"/>
</dbReference>
<keyword evidence="13 16" id="KW-0406">Ion transport</keyword>
<dbReference type="InterPro" id="IPR001757">
    <property type="entry name" value="P_typ_ATPase"/>
</dbReference>
<dbReference type="GO" id="GO:0016887">
    <property type="term" value="F:ATP hydrolysis activity"/>
    <property type="evidence" value="ECO:0007669"/>
    <property type="project" value="InterPro"/>
</dbReference>
<dbReference type="InterPro" id="IPR004014">
    <property type="entry name" value="ATPase_P-typ_cation-transptr_N"/>
</dbReference>
<evidence type="ECO:0000256" key="13">
    <source>
        <dbReference type="ARBA" id="ARBA00023065"/>
    </source>
</evidence>
<keyword evidence="6" id="KW-0479">Metal-binding</keyword>
<evidence type="ECO:0000256" key="7">
    <source>
        <dbReference type="ARBA" id="ARBA00022741"/>
    </source>
</evidence>
<comment type="similarity">
    <text evidence="2 16">Belongs to the cation transport ATPase (P-type) (TC 3.A.3) family. Type IIB subfamily.</text>
</comment>
<keyword evidence="9 16" id="KW-0067">ATP-binding</keyword>
<evidence type="ECO:0000256" key="11">
    <source>
        <dbReference type="ARBA" id="ARBA00022860"/>
    </source>
</evidence>
<dbReference type="SUPFAM" id="SSF56784">
    <property type="entry name" value="HAD-like"/>
    <property type="match status" value="1"/>
</dbReference>
<evidence type="ECO:0000313" key="19">
    <source>
        <dbReference type="Proteomes" id="UP001419268"/>
    </source>
</evidence>
<dbReference type="InterPro" id="IPR024750">
    <property type="entry name" value="Ca_ATPase_N_dom"/>
</dbReference>
<keyword evidence="11" id="KW-0112">Calmodulin-binding</keyword>
<dbReference type="Pfam" id="PF00122">
    <property type="entry name" value="E1-E2_ATPase"/>
    <property type="match status" value="1"/>
</dbReference>
<keyword evidence="5 16" id="KW-0812">Transmembrane</keyword>
<feature type="transmembrane region" description="Helical" evidence="16">
    <location>
        <begin position="919"/>
        <end position="940"/>
    </location>
</feature>
<dbReference type="Pfam" id="PF00689">
    <property type="entry name" value="Cation_ATPase_C"/>
    <property type="match status" value="1"/>
</dbReference>
<dbReference type="GO" id="GO:0005524">
    <property type="term" value="F:ATP binding"/>
    <property type="evidence" value="ECO:0007669"/>
    <property type="project" value="UniProtKB-KW"/>
</dbReference>
<dbReference type="CDD" id="cd02081">
    <property type="entry name" value="P-type_ATPase_Ca_PMCA-like"/>
    <property type="match status" value="1"/>
</dbReference>
<evidence type="ECO:0000256" key="16">
    <source>
        <dbReference type="RuleBase" id="RU361146"/>
    </source>
</evidence>
<dbReference type="InterPro" id="IPR023214">
    <property type="entry name" value="HAD_sf"/>
</dbReference>
<dbReference type="Pfam" id="PF08282">
    <property type="entry name" value="Hydrolase_3"/>
    <property type="match status" value="1"/>
</dbReference>
<dbReference type="Proteomes" id="UP001419268">
    <property type="component" value="Unassembled WGS sequence"/>
</dbReference>
<keyword evidence="4 16" id="KW-0109">Calcium transport</keyword>
<evidence type="ECO:0000256" key="3">
    <source>
        <dbReference type="ARBA" id="ARBA00022448"/>
    </source>
</evidence>
<keyword evidence="14 16" id="KW-0472">Membrane</keyword>
<dbReference type="Gene3D" id="2.70.150.10">
    <property type="entry name" value="Calcium-transporting ATPase, cytoplasmic transduction domain A"/>
    <property type="match status" value="1"/>
</dbReference>
<dbReference type="PANTHER" id="PTHR24093:SF474">
    <property type="entry name" value="CALCIUM-TRANSPORTING ATPASE 2, PLASMA MEMBRANE-TYPE"/>
    <property type="match status" value="1"/>
</dbReference>
<feature type="transmembrane region" description="Helical" evidence="16">
    <location>
        <begin position="376"/>
        <end position="393"/>
    </location>
</feature>
<evidence type="ECO:0000256" key="10">
    <source>
        <dbReference type="ARBA" id="ARBA00022842"/>
    </source>
</evidence>
<keyword evidence="19" id="KW-1185">Reference proteome</keyword>
<feature type="transmembrane region" description="Helical" evidence="16">
    <location>
        <begin position="224"/>
        <end position="242"/>
    </location>
</feature>
<keyword evidence="3 16" id="KW-0813">Transport</keyword>
<dbReference type="Pfam" id="PF12515">
    <property type="entry name" value="CaATP_NAI"/>
    <property type="match status" value="1"/>
</dbReference>
<keyword evidence="7 16" id="KW-0547">Nucleotide-binding</keyword>
<dbReference type="InterPro" id="IPR006408">
    <property type="entry name" value="P-type_ATPase_IIB"/>
</dbReference>
<evidence type="ECO:0000256" key="2">
    <source>
        <dbReference type="ARBA" id="ARBA00006124"/>
    </source>
</evidence>
<evidence type="ECO:0000256" key="4">
    <source>
        <dbReference type="ARBA" id="ARBA00022568"/>
    </source>
</evidence>
<dbReference type="FunFam" id="3.40.1110.10:FF:000011">
    <property type="entry name" value="Calcium-transporting ATPase"/>
    <property type="match status" value="1"/>
</dbReference>
<accession>A0AAP0IBI2</accession>
<dbReference type="EC" id="7.2.2.10" evidence="16"/>
<evidence type="ECO:0000256" key="12">
    <source>
        <dbReference type="ARBA" id="ARBA00022989"/>
    </source>
</evidence>
<evidence type="ECO:0000256" key="15">
    <source>
        <dbReference type="ARBA" id="ARBA00048694"/>
    </source>
</evidence>
<dbReference type="NCBIfam" id="TIGR01494">
    <property type="entry name" value="ATPase_P-type"/>
    <property type="match status" value="3"/>
</dbReference>
<sequence length="982" mass="107471">MAVATRRPRTRWRGCDDDNDDVGGRWSWQWQWSQSEVWWVNWGEMMERYLEKNFGEVKAKNTTNEALERWRKLCGLVKNLKRRNLVLVTKGAHNFVDSLKACCKYVAPKEVKAAGFRICAEELGSIVEFQNKPKLEMHGGVAGIADKLCTSTTNGLNVTENLHNRRLEIYGVNKFAEIRARCFLTFIWDALHDMTLIILAVCAVVSLVVGIATEGWPNGSHDGLGIVASILLVVLVTATSDYRQSLQFKDLDNEKKNITVQVTRDGYRQKLSVYGLVPGDMVHLAIGDPVPADGLFVSGFHVLINESSLTGESELVMVNAENPFLLSGTKVQDGACKMLVTCVGMKTQWGKLMATISEGGNDETPLQVKLNGAATIIEKIGLFFAVVTFAVMVQGLFQITIVVVAVPEGLPVAVTLSLAFAMKKMMNDKALVRNLAACETMGSATAICSNKTGTLTTNHMTVVKSSICGIVKEVNNSNEIHNLCSEVPNSARKILLESIFNNTGGEVVVNKEGKVEISGTPTETALLEFGMALGGDFLDVRKECRLVKVEPFNSEKKRMGVVLELPDGSFRAHCKGASEIVLDACGKKLDSKGEVVFLDKVAINHMKDTIEEFANEALRTLCVAYRDVGTELSASDPIPFTNYTLIGIVGIKDPVRPGVKESVVIYRSAGITVRMVTGDNINTAKAIARECGILTDEGIAIEGPVFREKSSKELQQIIPKILVMARSSPLDKHKLVGHLKNMFGEVVAVTGDGKNDAPALHEADIGLAMGIAGTEVVKESADVIILDDNFSTIVNDAKWGRSVYVNIQKFVQFQLTVNVVALIVNFSSACLTGSTPLTAVQQLWANLIMDTLRALALATEPPSDELMKREPSGRNGNFISNVTWRNIIGQSLYQLIVFNEISSRDMEKINVFKGILKNYVFVIVLTCIVLFQIIIIQFLGSFANTTPLSLQQWFLSVFVGFLSMSVAAAFKMIPVGSNCYLG</sequence>
<dbReference type="NCBIfam" id="TIGR01517">
    <property type="entry name" value="ATPase-IIB_Ca"/>
    <property type="match status" value="1"/>
</dbReference>
<comment type="subcellular location">
    <subcellularLocation>
        <location evidence="1 16">Membrane</location>
        <topology evidence="1 16">Multi-pass membrane protein</topology>
    </subcellularLocation>
</comment>
<dbReference type="GO" id="GO:0005886">
    <property type="term" value="C:plasma membrane"/>
    <property type="evidence" value="ECO:0007669"/>
    <property type="project" value="TreeGrafter"/>
</dbReference>
<dbReference type="SUPFAM" id="SSF81653">
    <property type="entry name" value="Calcium ATPase, transduction domain A"/>
    <property type="match status" value="1"/>
</dbReference>
<evidence type="ECO:0000313" key="18">
    <source>
        <dbReference type="EMBL" id="KAK9112095.1"/>
    </source>
</evidence>
<evidence type="ECO:0000259" key="17">
    <source>
        <dbReference type="SMART" id="SM00831"/>
    </source>
</evidence>
<comment type="catalytic activity">
    <reaction evidence="15 16">
        <text>Ca(2+)(in) + ATP + H2O = Ca(2+)(out) + ADP + phosphate + H(+)</text>
        <dbReference type="Rhea" id="RHEA:18105"/>
        <dbReference type="ChEBI" id="CHEBI:15377"/>
        <dbReference type="ChEBI" id="CHEBI:15378"/>
        <dbReference type="ChEBI" id="CHEBI:29108"/>
        <dbReference type="ChEBI" id="CHEBI:30616"/>
        <dbReference type="ChEBI" id="CHEBI:43474"/>
        <dbReference type="ChEBI" id="CHEBI:456216"/>
        <dbReference type="EC" id="7.2.2.10"/>
    </reaction>
</comment>
<dbReference type="Gene3D" id="3.40.50.1000">
    <property type="entry name" value="HAD superfamily/HAD-like"/>
    <property type="match status" value="1"/>
</dbReference>
<dbReference type="SUPFAM" id="SSF81665">
    <property type="entry name" value="Calcium ATPase, transmembrane domain M"/>
    <property type="match status" value="1"/>
</dbReference>
<proteinExistence type="inferred from homology"/>
<evidence type="ECO:0000256" key="1">
    <source>
        <dbReference type="ARBA" id="ARBA00004141"/>
    </source>
</evidence>
<feature type="domain" description="Cation-transporting P-type ATPase N-terminal" evidence="17">
    <location>
        <begin position="135"/>
        <end position="211"/>
    </location>
</feature>
<evidence type="ECO:0000256" key="9">
    <source>
        <dbReference type="ARBA" id="ARBA00022840"/>
    </source>
</evidence>
<protein>
    <recommendedName>
        <fullName evidence="16">Calcium-transporting ATPase</fullName>
        <ecNumber evidence="16">7.2.2.10</ecNumber>
    </recommendedName>
</protein>
<dbReference type="Pfam" id="PF13246">
    <property type="entry name" value="Cation_ATPase"/>
    <property type="match status" value="1"/>
</dbReference>
<dbReference type="AlphaFoldDB" id="A0AAP0IBI2"/>
<evidence type="ECO:0000256" key="8">
    <source>
        <dbReference type="ARBA" id="ARBA00022837"/>
    </source>
</evidence>
<dbReference type="SMART" id="SM00831">
    <property type="entry name" value="Cation_ATPase_N"/>
    <property type="match status" value="1"/>
</dbReference>
<feature type="transmembrane region" description="Helical" evidence="16">
    <location>
        <begin position="952"/>
        <end position="970"/>
    </location>
</feature>
<dbReference type="PRINTS" id="PR00120">
    <property type="entry name" value="HATPASE"/>
</dbReference>
<dbReference type="InterPro" id="IPR008250">
    <property type="entry name" value="ATPase_P-typ_transduc_dom_A_sf"/>
</dbReference>